<evidence type="ECO:0000313" key="2">
    <source>
        <dbReference type="Proteomes" id="UP000000814"/>
    </source>
</evidence>
<protein>
    <submittedName>
        <fullName evidence="1">Uncharacterized protein</fullName>
    </submittedName>
</protein>
<dbReference type="KEGG" id="cac:CA_C2812"/>
<name>Q97FC8_CLOAB</name>
<proteinExistence type="predicted"/>
<dbReference type="HOGENOM" id="CLU_2971168_0_0_9"/>
<dbReference type="EMBL" id="AE001437">
    <property type="protein sequence ID" value="AAK80756.1"/>
    <property type="molecule type" value="Genomic_DNA"/>
</dbReference>
<evidence type="ECO:0000313" key="1">
    <source>
        <dbReference type="EMBL" id="AAK80756.1"/>
    </source>
</evidence>
<dbReference type="STRING" id="272562.CA_C2812"/>
<keyword evidence="2" id="KW-1185">Reference proteome</keyword>
<reference evidence="1 2" key="1">
    <citation type="journal article" date="2001" name="J. Bacteriol.">
        <title>Genome sequence and comparative analysis of the solvent-producing bacterium Clostridium acetobutylicum.</title>
        <authorList>
            <person name="Nolling J."/>
            <person name="Breton G."/>
            <person name="Omelchenko M.V."/>
            <person name="Makarova K.S."/>
            <person name="Zeng Q."/>
            <person name="Gibson R."/>
            <person name="Lee H.M."/>
            <person name="Dubois J."/>
            <person name="Qiu D."/>
            <person name="Hitti J."/>
            <person name="Wolf Y.I."/>
            <person name="Tatusov R.L."/>
            <person name="Sabathe F."/>
            <person name="Doucette-Stamm L."/>
            <person name="Soucaille P."/>
            <person name="Daly M.J."/>
            <person name="Bennett G.N."/>
            <person name="Koonin E.V."/>
            <person name="Smith D.R."/>
        </authorList>
    </citation>
    <scope>NUCLEOTIDE SEQUENCE [LARGE SCALE GENOMIC DNA]</scope>
    <source>
        <strain evidence="2">ATCC 824 / DSM 792 / JCM 1419 / LMG 5710 / VKM B-1787</strain>
    </source>
</reference>
<dbReference type="PIR" id="A97246">
    <property type="entry name" value="A97246"/>
</dbReference>
<accession>Q97FC8</accession>
<dbReference type="AlphaFoldDB" id="Q97FC8"/>
<gene>
    <name evidence="1" type="ordered locus">CA_C2812</name>
</gene>
<dbReference type="Proteomes" id="UP000000814">
    <property type="component" value="Chromosome"/>
</dbReference>
<organism evidence="1 2">
    <name type="scientific">Clostridium acetobutylicum (strain ATCC 824 / DSM 792 / JCM 1419 / IAM 19013 / LMG 5710 / NBRC 13948 / NRRL B-527 / VKM B-1787 / 2291 / W)</name>
    <dbReference type="NCBI Taxonomy" id="272562"/>
    <lineage>
        <taxon>Bacteria</taxon>
        <taxon>Bacillati</taxon>
        <taxon>Bacillota</taxon>
        <taxon>Clostridia</taxon>
        <taxon>Eubacteriales</taxon>
        <taxon>Clostridiaceae</taxon>
        <taxon>Clostridium</taxon>
    </lineage>
</organism>
<sequence>MSLILSRVIRALSPYTEVNEDNKKREPILLPLLYEHYFLTCLINRLLRYSDITLSCCY</sequence>